<dbReference type="InterPro" id="IPR006026">
    <property type="entry name" value="Peptidase_Metallo"/>
</dbReference>
<evidence type="ECO:0000256" key="6">
    <source>
        <dbReference type="SAM" id="MobiDB-lite"/>
    </source>
</evidence>
<keyword evidence="3" id="KW-0378">Hydrolase</keyword>
<feature type="region of interest" description="Disordered" evidence="6">
    <location>
        <begin position="1"/>
        <end position="41"/>
    </location>
</feature>
<dbReference type="InterPro" id="IPR001818">
    <property type="entry name" value="Pept_M10_metallopeptidase"/>
</dbReference>
<keyword evidence="4" id="KW-0862">Zinc</keyword>
<accession>A0A0G2IE07</accession>
<dbReference type="AlphaFoldDB" id="A0A0G2IE07"/>
<dbReference type="GO" id="GO:0008270">
    <property type="term" value="F:zinc ion binding"/>
    <property type="evidence" value="ECO:0007669"/>
    <property type="project" value="InterPro"/>
</dbReference>
<keyword evidence="1" id="KW-0645">Protease</keyword>
<keyword evidence="5" id="KW-0482">Metalloprotease</keyword>
<evidence type="ECO:0000256" key="2">
    <source>
        <dbReference type="ARBA" id="ARBA00022723"/>
    </source>
</evidence>
<keyword evidence="2" id="KW-0479">Metal-binding</keyword>
<dbReference type="GO" id="GO:0031012">
    <property type="term" value="C:extracellular matrix"/>
    <property type="evidence" value="ECO:0007669"/>
    <property type="project" value="InterPro"/>
</dbReference>
<dbReference type="GO" id="GO:0030574">
    <property type="term" value="P:collagen catabolic process"/>
    <property type="evidence" value="ECO:0007669"/>
    <property type="project" value="TreeGrafter"/>
</dbReference>
<dbReference type="SMART" id="SM00235">
    <property type="entry name" value="ZnMc"/>
    <property type="match status" value="1"/>
</dbReference>
<proteinExistence type="predicted"/>
<dbReference type="PANTHER" id="PTHR10201:SF323">
    <property type="entry name" value="MATRIX METALLOPROTEINASE-21"/>
    <property type="match status" value="1"/>
</dbReference>
<name>A0A0G2IE07_9PEZI</name>
<feature type="domain" description="Peptidase metallopeptidase" evidence="7">
    <location>
        <begin position="50"/>
        <end position="225"/>
    </location>
</feature>
<evidence type="ECO:0000313" key="8">
    <source>
        <dbReference type="EMBL" id="KKY37865.1"/>
    </source>
</evidence>
<dbReference type="Pfam" id="PF00413">
    <property type="entry name" value="Peptidase_M10"/>
    <property type="match status" value="1"/>
</dbReference>
<evidence type="ECO:0000256" key="5">
    <source>
        <dbReference type="ARBA" id="ARBA00023049"/>
    </source>
</evidence>
<dbReference type="GO" id="GO:0030198">
    <property type="term" value="P:extracellular matrix organization"/>
    <property type="evidence" value="ECO:0007669"/>
    <property type="project" value="TreeGrafter"/>
</dbReference>
<evidence type="ECO:0000256" key="3">
    <source>
        <dbReference type="ARBA" id="ARBA00022801"/>
    </source>
</evidence>
<comment type="caution">
    <text evidence="8">The sequence shown here is derived from an EMBL/GenBank/DDBJ whole genome shotgun (WGS) entry which is preliminary data.</text>
</comment>
<gene>
    <name evidence="8" type="ORF">UCDDA912_g02082</name>
</gene>
<dbReference type="GO" id="GO:0006508">
    <property type="term" value="P:proteolysis"/>
    <property type="evidence" value="ECO:0007669"/>
    <property type="project" value="UniProtKB-KW"/>
</dbReference>
<evidence type="ECO:0000259" key="7">
    <source>
        <dbReference type="SMART" id="SM00235"/>
    </source>
</evidence>
<keyword evidence="9" id="KW-1185">Reference proteome</keyword>
<dbReference type="SUPFAM" id="SSF55486">
    <property type="entry name" value="Metalloproteases ('zincins'), catalytic domain"/>
    <property type="match status" value="1"/>
</dbReference>
<dbReference type="STRING" id="1214573.A0A0G2IE07"/>
<evidence type="ECO:0000313" key="9">
    <source>
        <dbReference type="Proteomes" id="UP000034680"/>
    </source>
</evidence>
<sequence length="248" mass="27738">MAVTEGPRRYSCSTQKNLKAELLPPQQAADGERPPVGNDDESIVVGVGKEVPRWDVVKQGPRQLKYFVQATKFPSSQRAKDVGEAFQQAADLWNAMNLGISIVAASDAANAHFDLCYWNPNDPRDTTLAKAFFPNEKNQNVWVYDNALQPNNSENLVSIFAHEIGHILGLRHEFAITGDQDKNLKAEFNGATQFMEPNYYSVMSYNFPPTIRDTDIKGIQAFYKLKNGETIGDLPVTDYVPVLKERKA</sequence>
<evidence type="ECO:0000256" key="4">
    <source>
        <dbReference type="ARBA" id="ARBA00022833"/>
    </source>
</evidence>
<dbReference type="EMBL" id="LCUC01000066">
    <property type="protein sequence ID" value="KKY37865.1"/>
    <property type="molecule type" value="Genomic_DNA"/>
</dbReference>
<dbReference type="GO" id="GO:0004222">
    <property type="term" value="F:metalloendopeptidase activity"/>
    <property type="evidence" value="ECO:0007669"/>
    <property type="project" value="InterPro"/>
</dbReference>
<dbReference type="InterPro" id="IPR024079">
    <property type="entry name" value="MetalloPept_cat_dom_sf"/>
</dbReference>
<protein>
    <submittedName>
        <fullName evidence="8">Putative matrix metalloproteinase-11</fullName>
    </submittedName>
</protein>
<dbReference type="OrthoDB" id="406838at2759"/>
<dbReference type="Proteomes" id="UP000034680">
    <property type="component" value="Unassembled WGS sequence"/>
</dbReference>
<reference evidence="8 9" key="2">
    <citation type="submission" date="2015-05" db="EMBL/GenBank/DDBJ databases">
        <authorList>
            <person name="Morales-Cruz A."/>
            <person name="Amrine K.C."/>
            <person name="Cantu D."/>
        </authorList>
    </citation>
    <scope>NUCLEOTIDE SEQUENCE [LARGE SCALE GENOMIC DNA]</scope>
    <source>
        <strain evidence="8">DA912</strain>
    </source>
</reference>
<reference evidence="8 9" key="1">
    <citation type="submission" date="2015-05" db="EMBL/GenBank/DDBJ databases">
        <title>Distinctive expansion of gene families associated with plant cell wall degradation and secondary metabolism in the genomes of grapevine trunk pathogens.</title>
        <authorList>
            <person name="Lawrence D.P."/>
            <person name="Travadon R."/>
            <person name="Rolshausen P.E."/>
            <person name="Baumgartner K."/>
        </authorList>
    </citation>
    <scope>NUCLEOTIDE SEQUENCE [LARGE SCALE GENOMIC DNA]</scope>
    <source>
        <strain evidence="8">DA912</strain>
    </source>
</reference>
<dbReference type="Gene3D" id="3.40.390.10">
    <property type="entry name" value="Collagenase (Catalytic Domain)"/>
    <property type="match status" value="1"/>
</dbReference>
<dbReference type="PANTHER" id="PTHR10201">
    <property type="entry name" value="MATRIX METALLOPROTEINASE"/>
    <property type="match status" value="1"/>
</dbReference>
<organism evidence="8 9">
    <name type="scientific">Diaporthe ampelina</name>
    <dbReference type="NCBI Taxonomy" id="1214573"/>
    <lineage>
        <taxon>Eukaryota</taxon>
        <taxon>Fungi</taxon>
        <taxon>Dikarya</taxon>
        <taxon>Ascomycota</taxon>
        <taxon>Pezizomycotina</taxon>
        <taxon>Sordariomycetes</taxon>
        <taxon>Sordariomycetidae</taxon>
        <taxon>Diaporthales</taxon>
        <taxon>Diaporthaceae</taxon>
        <taxon>Diaporthe</taxon>
    </lineage>
</organism>
<evidence type="ECO:0000256" key="1">
    <source>
        <dbReference type="ARBA" id="ARBA00022670"/>
    </source>
</evidence>